<dbReference type="InterPro" id="IPR014825">
    <property type="entry name" value="DNA_alkylation"/>
</dbReference>
<dbReference type="EMBL" id="FNFI01000003">
    <property type="protein sequence ID" value="SDJ87512.1"/>
    <property type="molecule type" value="Genomic_DNA"/>
</dbReference>
<dbReference type="SUPFAM" id="SSF48371">
    <property type="entry name" value="ARM repeat"/>
    <property type="match status" value="1"/>
</dbReference>
<dbReference type="Proteomes" id="UP001519348">
    <property type="component" value="Unassembled WGS sequence"/>
</dbReference>
<reference evidence="1 4" key="3">
    <citation type="submission" date="2021-03" db="EMBL/GenBank/DDBJ databases">
        <title>Genomic Encyclopedia of Type Strains, Phase IV (KMG-IV): sequencing the most valuable type-strain genomes for metagenomic binning, comparative biology and taxonomic classification.</title>
        <authorList>
            <person name="Goeker M."/>
        </authorList>
    </citation>
    <scope>NUCLEOTIDE SEQUENCE [LARGE SCALE GENOMIC DNA]</scope>
    <source>
        <strain evidence="1 4">DSM 22420</strain>
    </source>
</reference>
<dbReference type="AlphaFoldDB" id="A0A1G8XA71"/>
<dbReference type="Proteomes" id="UP000242700">
    <property type="component" value="Unassembled WGS sequence"/>
</dbReference>
<evidence type="ECO:0000313" key="2">
    <source>
        <dbReference type="EMBL" id="SDJ87512.1"/>
    </source>
</evidence>
<dbReference type="STRING" id="586411.SAMN05216187_103108"/>
<gene>
    <name evidence="1" type="ORF">J2Z27_001413</name>
    <name evidence="2" type="ORF">SAMN05216187_103108</name>
</gene>
<evidence type="ECO:0000313" key="3">
    <source>
        <dbReference type="Proteomes" id="UP000242700"/>
    </source>
</evidence>
<accession>A0A1G8XA71</accession>
<evidence type="ECO:0000313" key="1">
    <source>
        <dbReference type="EMBL" id="MBP1952365.1"/>
    </source>
</evidence>
<proteinExistence type="predicted"/>
<evidence type="ECO:0000313" key="4">
    <source>
        <dbReference type="Proteomes" id="UP001519348"/>
    </source>
</evidence>
<dbReference type="Gene3D" id="1.25.40.290">
    <property type="entry name" value="ARM repeat domains"/>
    <property type="match status" value="1"/>
</dbReference>
<dbReference type="InterPro" id="IPR016024">
    <property type="entry name" value="ARM-type_fold"/>
</dbReference>
<reference evidence="3" key="1">
    <citation type="submission" date="2016-10" db="EMBL/GenBank/DDBJ databases">
        <authorList>
            <person name="Varghese N."/>
            <person name="Submissions S."/>
        </authorList>
    </citation>
    <scope>NUCLEOTIDE SEQUENCE [LARGE SCALE GENOMIC DNA]</scope>
    <source>
        <strain evidence="3">CGMCC 1.8911</strain>
    </source>
</reference>
<reference evidence="2" key="2">
    <citation type="submission" date="2016-10" db="EMBL/GenBank/DDBJ databases">
        <authorList>
            <person name="de Groot N.N."/>
        </authorList>
    </citation>
    <scope>NUCLEOTIDE SEQUENCE [LARGE SCALE GENOMIC DNA]</scope>
    <source>
        <strain evidence="2">CGMCC 1.8911</strain>
    </source>
</reference>
<sequence length="257" mass="30490">MSTKKLMKDYYDKDLAERYAENISQVYPEFDSKAFVDNTVIKIEDGRMSERIQVFSEQLREYLPNDYSRAIDIIIEVLGEENEEFYFPVEKTHYFRALSKFVEMYGQEDFDQSIKAMEEITKRHSSEFAVRPFILNNYEKMEKVLKRWEVSNDAHLRRLVTEGTRPRLPWAKKLPYLKNDVNENLKILKPFLNDPSRYVEKSAANHLNDISKEYPDKVIAFLKAHMNQTSPFIIRRALRTLKKAEDTQALSLLQELK</sequence>
<dbReference type="Pfam" id="PF08713">
    <property type="entry name" value="DNA_alkylation"/>
    <property type="match status" value="1"/>
</dbReference>
<name>A0A1G8XA71_9STAP</name>
<keyword evidence="4" id="KW-1185">Reference proteome</keyword>
<protein>
    <submittedName>
        <fullName evidence="2">3-methyladenine DNA glycosylase AlkC</fullName>
    </submittedName>
</protein>
<organism evidence="2 3">
    <name type="scientific">Jeotgalicoccus aerolatus</name>
    <dbReference type="NCBI Taxonomy" id="709510"/>
    <lineage>
        <taxon>Bacteria</taxon>
        <taxon>Bacillati</taxon>
        <taxon>Bacillota</taxon>
        <taxon>Bacilli</taxon>
        <taxon>Bacillales</taxon>
        <taxon>Staphylococcaceae</taxon>
        <taxon>Jeotgalicoccus</taxon>
    </lineage>
</organism>
<dbReference type="RefSeq" id="WP_176760570.1">
    <property type="nucleotide sequence ID" value="NZ_BMCN01000002.1"/>
</dbReference>
<dbReference type="EMBL" id="JAGGKN010000004">
    <property type="protein sequence ID" value="MBP1952365.1"/>
    <property type="molecule type" value="Genomic_DNA"/>
</dbReference>